<dbReference type="SUPFAM" id="SSF52540">
    <property type="entry name" value="P-loop containing nucleoside triphosphate hydrolases"/>
    <property type="match status" value="1"/>
</dbReference>
<name>A0A4Z0M5W1_9GAMM</name>
<dbReference type="EMBL" id="SRLE01000005">
    <property type="protein sequence ID" value="TGD74889.1"/>
    <property type="molecule type" value="Genomic_DNA"/>
</dbReference>
<dbReference type="GO" id="GO:0016740">
    <property type="term" value="F:transferase activity"/>
    <property type="evidence" value="ECO:0007669"/>
    <property type="project" value="UniProtKB-KW"/>
</dbReference>
<sequence length="262" mass="30422">MQANPSLAPLRAIVCGYEKSGTTLINEILRRHPRLDSGHEVGVLLADSPRQFHGKQPYYAFFKQTWKVTDEQMQEICDTDAWGEFYARARMISPLITDKTVELFDKTPVYMLHLREVLAKVPGIPCVVNVRDPRALMLSWANWSGHRDAPGEWIEANFEYCENRFLSYARGYRDALADHSDRILLNRFEPLCLEPQIQLENIFNFFGLEFSSDYLTFESEHFVYGTTVSQDYLAPYRQALTPALCQRILQATREFGEWHYHG</sequence>
<proteinExistence type="predicted"/>
<dbReference type="Gene3D" id="3.40.50.300">
    <property type="entry name" value="P-loop containing nucleotide triphosphate hydrolases"/>
    <property type="match status" value="1"/>
</dbReference>
<comment type="caution">
    <text evidence="1">The sequence shown here is derived from an EMBL/GenBank/DDBJ whole genome shotgun (WGS) entry which is preliminary data.</text>
</comment>
<evidence type="ECO:0000313" key="2">
    <source>
        <dbReference type="Proteomes" id="UP000298050"/>
    </source>
</evidence>
<protein>
    <submittedName>
        <fullName evidence="1">Sulfotransferase</fullName>
    </submittedName>
</protein>
<gene>
    <name evidence="1" type="ORF">E4634_06765</name>
</gene>
<keyword evidence="2" id="KW-1185">Reference proteome</keyword>
<reference evidence="1 2" key="1">
    <citation type="submission" date="2019-04" db="EMBL/GenBank/DDBJ databases">
        <title>Taxonomy of novel Haliea sp. from mangrove soil of West Coast of India.</title>
        <authorList>
            <person name="Verma A."/>
            <person name="Kumar P."/>
            <person name="Krishnamurthi S."/>
        </authorList>
    </citation>
    <scope>NUCLEOTIDE SEQUENCE [LARGE SCALE GENOMIC DNA]</scope>
    <source>
        <strain evidence="1 2">SAOS-164</strain>
    </source>
</reference>
<dbReference type="AlphaFoldDB" id="A0A4Z0M5W1"/>
<keyword evidence="1" id="KW-0808">Transferase</keyword>
<dbReference type="OrthoDB" id="7057999at2"/>
<organism evidence="1 2">
    <name type="scientific">Mangrovimicrobium sediminis</name>
    <dbReference type="NCBI Taxonomy" id="2562682"/>
    <lineage>
        <taxon>Bacteria</taxon>
        <taxon>Pseudomonadati</taxon>
        <taxon>Pseudomonadota</taxon>
        <taxon>Gammaproteobacteria</taxon>
        <taxon>Cellvibrionales</taxon>
        <taxon>Halieaceae</taxon>
        <taxon>Mangrovimicrobium</taxon>
    </lineage>
</organism>
<dbReference type="InterPro" id="IPR027417">
    <property type="entry name" value="P-loop_NTPase"/>
</dbReference>
<evidence type="ECO:0000313" key="1">
    <source>
        <dbReference type="EMBL" id="TGD74889.1"/>
    </source>
</evidence>
<dbReference type="Pfam" id="PF13469">
    <property type="entry name" value="Sulfotransfer_3"/>
    <property type="match status" value="1"/>
</dbReference>
<dbReference type="RefSeq" id="WP_135442073.1">
    <property type="nucleotide sequence ID" value="NZ_SRLE01000005.1"/>
</dbReference>
<dbReference type="Proteomes" id="UP000298050">
    <property type="component" value="Unassembled WGS sequence"/>
</dbReference>
<accession>A0A4Z0M5W1</accession>